<dbReference type="NCBIfam" id="TIGR01563">
    <property type="entry name" value="gp16_SPP1"/>
    <property type="match status" value="1"/>
</dbReference>
<sequence length="100" mass="11837">MFSDIAYLGTVIESMEHGEKVKSIMYNKLIYCNEKSVKYSEFYQAQATGFKPEIVLVTSQFDHNKEKYIRYKNEEYTIIRFYKVKNEKIELVLERGVDSG</sequence>
<accession>A0A8J8MNV8</accession>
<evidence type="ECO:0000313" key="2">
    <source>
        <dbReference type="Proteomes" id="UP000683246"/>
    </source>
</evidence>
<dbReference type="EMBL" id="CP058649">
    <property type="protein sequence ID" value="QUI24876.1"/>
    <property type="molecule type" value="Genomic_DNA"/>
</dbReference>
<proteinExistence type="predicted"/>
<evidence type="ECO:0000313" key="1">
    <source>
        <dbReference type="EMBL" id="QUI24876.1"/>
    </source>
</evidence>
<dbReference type="RefSeq" id="WP_212695576.1">
    <property type="nucleotide sequence ID" value="NZ_CP058649.1"/>
</dbReference>
<dbReference type="AlphaFoldDB" id="A0A8J8MNV8"/>
<reference evidence="1" key="1">
    <citation type="submission" date="2020-07" db="EMBL/GenBank/DDBJ databases">
        <title>Vallitalea pronyensis genome.</title>
        <authorList>
            <person name="Postec A."/>
        </authorList>
    </citation>
    <scope>NUCLEOTIDE SEQUENCE</scope>
    <source>
        <strain evidence="1">FatNI3</strain>
    </source>
</reference>
<dbReference type="KEGG" id="vpy:HZI73_22365"/>
<gene>
    <name evidence="1" type="ORF">HZI73_22365</name>
</gene>
<dbReference type="InterPro" id="IPR008767">
    <property type="entry name" value="Phage_SPP1_head-tail_adaptor"/>
</dbReference>
<name>A0A8J8MNV8_9FIRM</name>
<protein>
    <submittedName>
        <fullName evidence="1">Phage head closure protein</fullName>
    </submittedName>
</protein>
<keyword evidence="2" id="KW-1185">Reference proteome</keyword>
<organism evidence="1 2">
    <name type="scientific">Vallitalea pronyensis</name>
    <dbReference type="NCBI Taxonomy" id="1348613"/>
    <lineage>
        <taxon>Bacteria</taxon>
        <taxon>Bacillati</taxon>
        <taxon>Bacillota</taxon>
        <taxon>Clostridia</taxon>
        <taxon>Lachnospirales</taxon>
        <taxon>Vallitaleaceae</taxon>
        <taxon>Vallitalea</taxon>
    </lineage>
</organism>
<dbReference type="Proteomes" id="UP000683246">
    <property type="component" value="Chromosome"/>
</dbReference>